<protein>
    <submittedName>
        <fullName evidence="3">Uncharacterized protein</fullName>
    </submittedName>
</protein>
<keyword evidence="2" id="KW-1185">Reference proteome</keyword>
<evidence type="ECO:0000256" key="1">
    <source>
        <dbReference type="SAM" id="Phobius"/>
    </source>
</evidence>
<accession>A0A7I4Z6W0</accession>
<organism evidence="2 3">
    <name type="scientific">Haemonchus contortus</name>
    <name type="common">Barber pole worm</name>
    <dbReference type="NCBI Taxonomy" id="6289"/>
    <lineage>
        <taxon>Eukaryota</taxon>
        <taxon>Metazoa</taxon>
        <taxon>Ecdysozoa</taxon>
        <taxon>Nematoda</taxon>
        <taxon>Chromadorea</taxon>
        <taxon>Rhabditida</taxon>
        <taxon>Rhabditina</taxon>
        <taxon>Rhabditomorpha</taxon>
        <taxon>Strongyloidea</taxon>
        <taxon>Trichostrongylidae</taxon>
        <taxon>Haemonchus</taxon>
    </lineage>
</organism>
<sequence>MISYVIEPDDSGDKAGNRIKAAHDRTRGSLARLFFNCINPGRRHVSADLTTDTEMLYPVTYGRGHWMSFVLVCPPGQGPRGHSSYPHILMSLYCPYCRILSIVFWFYVVP</sequence>
<keyword evidence="1" id="KW-0812">Transmembrane</keyword>
<evidence type="ECO:0000313" key="3">
    <source>
        <dbReference type="WBParaSite" id="HCON_00192530-00001"/>
    </source>
</evidence>
<feature type="transmembrane region" description="Helical" evidence="1">
    <location>
        <begin position="88"/>
        <end position="108"/>
    </location>
</feature>
<dbReference type="WBParaSite" id="HCON_00192530-00001">
    <property type="protein sequence ID" value="HCON_00192530-00001"/>
    <property type="gene ID" value="HCON_00192530"/>
</dbReference>
<keyword evidence="1" id="KW-1133">Transmembrane helix</keyword>
<reference evidence="3" key="1">
    <citation type="submission" date="2020-12" db="UniProtKB">
        <authorList>
            <consortium name="WormBaseParasite"/>
        </authorList>
    </citation>
    <scope>IDENTIFICATION</scope>
    <source>
        <strain evidence="3">MHco3</strain>
    </source>
</reference>
<dbReference type="Proteomes" id="UP000025227">
    <property type="component" value="Unplaced"/>
</dbReference>
<proteinExistence type="predicted"/>
<dbReference type="AlphaFoldDB" id="A0A7I4Z6W0"/>
<evidence type="ECO:0000313" key="2">
    <source>
        <dbReference type="Proteomes" id="UP000025227"/>
    </source>
</evidence>
<name>A0A7I4Z6W0_HAECO</name>
<keyword evidence="1" id="KW-0472">Membrane</keyword>